<dbReference type="Gene3D" id="1.10.1780.10">
    <property type="entry name" value="Clp, N-terminal domain"/>
    <property type="match status" value="1"/>
</dbReference>
<feature type="region of interest" description="Disordered" evidence="8">
    <location>
        <begin position="511"/>
        <end position="538"/>
    </location>
</feature>
<evidence type="ECO:0000256" key="2">
    <source>
        <dbReference type="ARBA" id="ARBA00022737"/>
    </source>
</evidence>
<keyword evidence="7" id="KW-0175">Coiled coil</keyword>
<dbReference type="InterPro" id="IPR004176">
    <property type="entry name" value="Clp_R_N"/>
</dbReference>
<feature type="region of interest" description="Disordered" evidence="8">
    <location>
        <begin position="910"/>
        <end position="938"/>
    </location>
</feature>
<dbReference type="Pfam" id="PF07724">
    <property type="entry name" value="AAA_2"/>
    <property type="match status" value="1"/>
</dbReference>
<dbReference type="SMART" id="SM00382">
    <property type="entry name" value="AAA"/>
    <property type="match status" value="2"/>
</dbReference>
<dbReference type="PANTHER" id="PTHR11638:SF184">
    <property type="entry name" value="ATPASE WITH CHAPERONE ACTIVITY"/>
    <property type="match status" value="1"/>
</dbReference>
<feature type="coiled-coil region" evidence="7">
    <location>
        <begin position="438"/>
        <end position="493"/>
    </location>
</feature>
<name>A0A1G7G666_9PROT</name>
<feature type="domain" description="Clp R" evidence="9">
    <location>
        <begin position="10"/>
        <end position="156"/>
    </location>
</feature>
<dbReference type="PROSITE" id="PS51903">
    <property type="entry name" value="CLP_R"/>
    <property type="match status" value="1"/>
</dbReference>
<dbReference type="Proteomes" id="UP000199412">
    <property type="component" value="Unassembled WGS sequence"/>
</dbReference>
<dbReference type="InterPro" id="IPR050130">
    <property type="entry name" value="ClpA_ClpB"/>
</dbReference>
<dbReference type="InterPro" id="IPR017729">
    <property type="entry name" value="ATPase_T6SS_ClpV1"/>
</dbReference>
<evidence type="ECO:0000313" key="11">
    <source>
        <dbReference type="Proteomes" id="UP000199412"/>
    </source>
</evidence>
<dbReference type="SUPFAM" id="SSF52540">
    <property type="entry name" value="P-loop containing nucleoside triphosphate hydrolases"/>
    <property type="match status" value="2"/>
</dbReference>
<dbReference type="Gene3D" id="1.10.8.60">
    <property type="match status" value="1"/>
</dbReference>
<evidence type="ECO:0000259" key="9">
    <source>
        <dbReference type="PROSITE" id="PS51903"/>
    </source>
</evidence>
<dbReference type="InterPro" id="IPR036628">
    <property type="entry name" value="Clp_N_dom_sf"/>
</dbReference>
<dbReference type="GO" id="GO:0005737">
    <property type="term" value="C:cytoplasm"/>
    <property type="evidence" value="ECO:0007669"/>
    <property type="project" value="TreeGrafter"/>
</dbReference>
<dbReference type="SMART" id="SM01086">
    <property type="entry name" value="ClpB_D2-small"/>
    <property type="match status" value="1"/>
</dbReference>
<feature type="compositionally biased region" description="Gly residues" evidence="8">
    <location>
        <begin position="161"/>
        <end position="182"/>
    </location>
</feature>
<dbReference type="SUPFAM" id="SSF81923">
    <property type="entry name" value="Double Clp-N motif"/>
    <property type="match status" value="1"/>
</dbReference>
<proteinExistence type="inferred from homology"/>
<dbReference type="PROSITE" id="PS00870">
    <property type="entry name" value="CLPAB_1"/>
    <property type="match status" value="1"/>
</dbReference>
<dbReference type="AlphaFoldDB" id="A0A1G7G666"/>
<dbReference type="GO" id="GO:0005524">
    <property type="term" value="F:ATP binding"/>
    <property type="evidence" value="ECO:0007669"/>
    <property type="project" value="UniProtKB-KW"/>
</dbReference>
<dbReference type="GO" id="GO:0034605">
    <property type="term" value="P:cellular response to heat"/>
    <property type="evidence" value="ECO:0007669"/>
    <property type="project" value="TreeGrafter"/>
</dbReference>
<reference evidence="10 11" key="1">
    <citation type="submission" date="2016-10" db="EMBL/GenBank/DDBJ databases">
        <authorList>
            <person name="de Groot N.N."/>
        </authorList>
    </citation>
    <scope>NUCLEOTIDE SEQUENCE [LARGE SCALE GENOMIC DNA]</scope>
    <source>
        <strain evidence="10 11">ATCC 700224</strain>
    </source>
</reference>
<dbReference type="Pfam" id="PF02861">
    <property type="entry name" value="Clp_N"/>
    <property type="match status" value="1"/>
</dbReference>
<evidence type="ECO:0000313" key="10">
    <source>
        <dbReference type="EMBL" id="SDE83519.1"/>
    </source>
</evidence>
<keyword evidence="3" id="KW-0547">Nucleotide-binding</keyword>
<accession>A0A1G7G666</accession>
<dbReference type="OrthoDB" id="9803641at2"/>
<comment type="similarity">
    <text evidence="1">Belongs to the ClpA/ClpB family.</text>
</comment>
<keyword evidence="5" id="KW-0143">Chaperone</keyword>
<protein>
    <submittedName>
        <fullName evidence="10">Type VI secretion system protein VasG</fullName>
    </submittedName>
</protein>
<evidence type="ECO:0000256" key="3">
    <source>
        <dbReference type="ARBA" id="ARBA00022741"/>
    </source>
</evidence>
<dbReference type="CDD" id="cd00009">
    <property type="entry name" value="AAA"/>
    <property type="match status" value="1"/>
</dbReference>
<dbReference type="InterPro" id="IPR003959">
    <property type="entry name" value="ATPase_AAA_core"/>
</dbReference>
<evidence type="ECO:0000256" key="5">
    <source>
        <dbReference type="ARBA" id="ARBA00023186"/>
    </source>
</evidence>
<dbReference type="Gene3D" id="3.40.50.300">
    <property type="entry name" value="P-loop containing nucleotide triphosphate hydrolases"/>
    <property type="match status" value="3"/>
</dbReference>
<dbReference type="InterPro" id="IPR018368">
    <property type="entry name" value="ClpA/B_CS1"/>
</dbReference>
<dbReference type="CDD" id="cd19499">
    <property type="entry name" value="RecA-like_ClpB_Hsp104-like"/>
    <property type="match status" value="1"/>
</dbReference>
<keyword evidence="11" id="KW-1185">Reference proteome</keyword>
<dbReference type="InterPro" id="IPR027417">
    <property type="entry name" value="P-loop_NTPase"/>
</dbReference>
<evidence type="ECO:0000256" key="7">
    <source>
        <dbReference type="SAM" id="Coils"/>
    </source>
</evidence>
<organism evidence="10 11">
    <name type="scientific">Rhodospira trueperi</name>
    <dbReference type="NCBI Taxonomy" id="69960"/>
    <lineage>
        <taxon>Bacteria</taxon>
        <taxon>Pseudomonadati</taxon>
        <taxon>Pseudomonadota</taxon>
        <taxon>Alphaproteobacteria</taxon>
        <taxon>Rhodospirillales</taxon>
        <taxon>Rhodospirillaceae</taxon>
        <taxon>Rhodospira</taxon>
    </lineage>
</organism>
<dbReference type="Pfam" id="PF00004">
    <property type="entry name" value="AAA"/>
    <property type="match status" value="1"/>
</dbReference>
<dbReference type="InterPro" id="IPR019489">
    <property type="entry name" value="Clp_ATPase_C"/>
</dbReference>
<dbReference type="InterPro" id="IPR003593">
    <property type="entry name" value="AAA+_ATPase"/>
</dbReference>
<sequence>MSGVDIGSLLARLSPMARRTLEGGVATAVSRTHFNAELEHWLLRMVEEDATDVALILKSEGIDAGQLAGSLTRALDSLKTGNARTPGLSPQILEAARDAWNLASLKYGADRVRTSHVLLAILSRDTLSATVLQSAPALRQISVEALTNTLPELTADSPEGQGAGAGPGAVAGPEGGAGGPAKKGGALDQFTIDLTQRARDGAIDPVLGRDQEIRQIIDILTRRRQNNPIMTGEAGVGKTAVVEGFALRVAAGDVPPSIKPCVIRTLDLGLLQAGAGMRGEFENRLKSVIEEVKASTQPIILFIDEAHTLIGAGGQAGQGDAANLLKPALARGELRTIAATTWAEYKKYFERDAALARRFQVVKVEEPSEHGAVLMMRGLVSTLEQHHGVRILDEAVVESVRLSHRYISGRQLPDKSVSLLDTACARVALSQHATPSQVEDLRRAVEHLDTAIGIAEREAQVDAARAADVTEMREDREAKASELEALEARWKEELALVKEIRDLRGKLETAAATDRATAGAGAAPDTEAGPLDAAAPPPEPLSDAEMAALRVELDAKVKALRTLQGEDPLMQAVVDGQAVAAVVGNWTGIPVGRMVSNEINTILSLQEKMAERILGQDAALEVISETVMSGRARLSDPRKPLAVFMLVGTSGVGKTESALALADLLYGGEQNMTVINMSEFKEEHKVSLLMGSPPGYVGYGEGGVLTEAVRRKPYSVVLLDEMEKAHPGVQDIFYQVFDKGMLKDGEGRDIDFKNTVIIMTSNAGTDTIHALCADPDTMPDTAGLYDALRPELLKVFKPAFLGRVAVVPFFPLPPEIIKGIARLQLSRVQARVADAYKANLDIDDAVIDLIAERATEVESGARVIDRIITRTILPDLSARILSCMAAGQVVRRATLTVGADASIECEVEGVDAHTGPGAPTADNGAAEADGDAADVQAG</sequence>
<dbReference type="NCBIfam" id="TIGR03345">
    <property type="entry name" value="VI_ClpV1"/>
    <property type="match status" value="1"/>
</dbReference>
<evidence type="ECO:0000256" key="6">
    <source>
        <dbReference type="PROSITE-ProRule" id="PRU01251"/>
    </source>
</evidence>
<dbReference type="PANTHER" id="PTHR11638">
    <property type="entry name" value="ATP-DEPENDENT CLP PROTEASE"/>
    <property type="match status" value="1"/>
</dbReference>
<dbReference type="InterPro" id="IPR041546">
    <property type="entry name" value="ClpA/ClpB_AAA_lid"/>
</dbReference>
<dbReference type="GO" id="GO:0016887">
    <property type="term" value="F:ATP hydrolysis activity"/>
    <property type="evidence" value="ECO:0007669"/>
    <property type="project" value="InterPro"/>
</dbReference>
<keyword evidence="4" id="KW-0067">ATP-binding</keyword>
<evidence type="ECO:0000256" key="4">
    <source>
        <dbReference type="ARBA" id="ARBA00022840"/>
    </source>
</evidence>
<dbReference type="EMBL" id="FNAP01000013">
    <property type="protein sequence ID" value="SDE83519.1"/>
    <property type="molecule type" value="Genomic_DNA"/>
</dbReference>
<dbReference type="STRING" id="69960.SAMN05421720_113101"/>
<feature type="compositionally biased region" description="Low complexity" evidence="8">
    <location>
        <begin position="511"/>
        <end position="534"/>
    </location>
</feature>
<gene>
    <name evidence="10" type="ORF">SAMN05421720_113101</name>
</gene>
<dbReference type="Pfam" id="PF10431">
    <property type="entry name" value="ClpB_D2-small"/>
    <property type="match status" value="1"/>
</dbReference>
<feature type="region of interest" description="Disordered" evidence="8">
    <location>
        <begin position="153"/>
        <end position="183"/>
    </location>
</feature>
<evidence type="ECO:0000256" key="1">
    <source>
        <dbReference type="ARBA" id="ARBA00008675"/>
    </source>
</evidence>
<keyword evidence="2 6" id="KW-0677">Repeat</keyword>
<evidence type="ECO:0000256" key="8">
    <source>
        <dbReference type="SAM" id="MobiDB-lite"/>
    </source>
</evidence>
<dbReference type="PRINTS" id="PR00300">
    <property type="entry name" value="CLPPROTEASEA"/>
</dbReference>
<dbReference type="InterPro" id="IPR001270">
    <property type="entry name" value="ClpA/B"/>
</dbReference>
<dbReference type="Pfam" id="PF17871">
    <property type="entry name" value="AAA_lid_9"/>
    <property type="match status" value="1"/>
</dbReference>
<feature type="compositionally biased region" description="Low complexity" evidence="8">
    <location>
        <begin position="921"/>
        <end position="938"/>
    </location>
</feature>